<name>A0ABT5L379_9ALTE</name>
<accession>A0ABT5L379</accession>
<evidence type="ECO:0000313" key="1">
    <source>
        <dbReference type="EMBL" id="MDC8830856.1"/>
    </source>
</evidence>
<sequence length="60" mass="7250">MSRFKQLMQRGQPKVRYRERQAKLLMTMSDEQHKAIAKLLQHWLKDDEQPVTAVKRADRK</sequence>
<dbReference type="EMBL" id="JAQQXP010000001">
    <property type="protein sequence ID" value="MDC8830856.1"/>
    <property type="molecule type" value="Genomic_DNA"/>
</dbReference>
<dbReference type="Proteomes" id="UP001218788">
    <property type="component" value="Unassembled WGS sequence"/>
</dbReference>
<proteinExistence type="predicted"/>
<keyword evidence="2" id="KW-1185">Reference proteome</keyword>
<dbReference type="RefSeq" id="WP_273639817.1">
    <property type="nucleotide sequence ID" value="NZ_JAQQXP010000001.1"/>
</dbReference>
<comment type="caution">
    <text evidence="1">The sequence shown here is derived from an EMBL/GenBank/DDBJ whole genome shotgun (WGS) entry which is preliminary data.</text>
</comment>
<reference evidence="1 2" key="1">
    <citation type="submission" date="2022-10" db="EMBL/GenBank/DDBJ databases">
        <title>Alteromonas sp. chi3 Genome sequencing.</title>
        <authorList>
            <person name="Park S."/>
        </authorList>
    </citation>
    <scope>NUCLEOTIDE SEQUENCE [LARGE SCALE GENOMIC DNA]</scope>
    <source>
        <strain evidence="2">chi3</strain>
    </source>
</reference>
<evidence type="ECO:0000313" key="2">
    <source>
        <dbReference type="Proteomes" id="UP001218788"/>
    </source>
</evidence>
<gene>
    <name evidence="1" type="ORF">OIK42_08795</name>
</gene>
<protein>
    <submittedName>
        <fullName evidence="1">Uncharacterized protein</fullName>
    </submittedName>
</protein>
<organism evidence="1 2">
    <name type="scientific">Alteromonas gilva</name>
    <dbReference type="NCBI Taxonomy" id="2987522"/>
    <lineage>
        <taxon>Bacteria</taxon>
        <taxon>Pseudomonadati</taxon>
        <taxon>Pseudomonadota</taxon>
        <taxon>Gammaproteobacteria</taxon>
        <taxon>Alteromonadales</taxon>
        <taxon>Alteromonadaceae</taxon>
        <taxon>Alteromonas/Salinimonas group</taxon>
        <taxon>Alteromonas</taxon>
    </lineage>
</organism>